<dbReference type="SMART" id="SM00295">
    <property type="entry name" value="B41"/>
    <property type="match status" value="1"/>
</dbReference>
<dbReference type="InterPro" id="IPR018979">
    <property type="entry name" value="FERM_N"/>
</dbReference>
<feature type="compositionally biased region" description="Basic and acidic residues" evidence="8">
    <location>
        <begin position="221"/>
        <end position="231"/>
    </location>
</feature>
<dbReference type="InterPro" id="IPR019749">
    <property type="entry name" value="Band_41_domain"/>
</dbReference>
<feature type="region of interest" description="Disordered" evidence="8">
    <location>
        <begin position="1387"/>
        <end position="1570"/>
    </location>
</feature>
<protein>
    <submittedName>
        <fullName evidence="14">Uncharacterized protein</fullName>
    </submittedName>
</protein>
<dbReference type="SMART" id="SM00194">
    <property type="entry name" value="PTPc"/>
    <property type="match status" value="1"/>
</dbReference>
<dbReference type="InterPro" id="IPR029071">
    <property type="entry name" value="Ubiquitin-like_domsf"/>
</dbReference>
<dbReference type="Pfam" id="PF09379">
    <property type="entry name" value="FERM_N"/>
    <property type="match status" value="1"/>
</dbReference>
<feature type="region of interest" description="Disordered" evidence="8">
    <location>
        <begin position="2447"/>
        <end position="2466"/>
    </location>
</feature>
<dbReference type="SUPFAM" id="SSF54236">
    <property type="entry name" value="Ubiquitin-like"/>
    <property type="match status" value="1"/>
</dbReference>
<feature type="region of interest" description="Disordered" evidence="8">
    <location>
        <begin position="1046"/>
        <end position="1071"/>
    </location>
</feature>
<dbReference type="CDD" id="cd06696">
    <property type="entry name" value="PDZ4_PTPN13-like"/>
    <property type="match status" value="1"/>
</dbReference>
<keyword evidence="15" id="KW-1185">Reference proteome</keyword>
<comment type="subcellular location">
    <subcellularLocation>
        <location evidence="2">Cytoplasm</location>
        <location evidence="2">Cytoskeleton</location>
    </subcellularLocation>
    <subcellularLocation>
        <location evidence="1">Nucleus</location>
    </subcellularLocation>
</comment>
<dbReference type="InterPro" id="IPR014352">
    <property type="entry name" value="FERM/acyl-CoA-bd_prot_sf"/>
</dbReference>
<dbReference type="STRING" id="8010.ENSELUP00000032410"/>
<evidence type="ECO:0000256" key="8">
    <source>
        <dbReference type="SAM" id="MobiDB-lite"/>
    </source>
</evidence>
<reference evidence="14" key="2">
    <citation type="submission" date="2020-02" db="EMBL/GenBank/DDBJ databases">
        <title>Esox lucius (northern pike) genome, fEsoLuc1, primary haplotype.</title>
        <authorList>
            <person name="Myers G."/>
            <person name="Karagic N."/>
            <person name="Meyer A."/>
            <person name="Pippel M."/>
            <person name="Reichard M."/>
            <person name="Winkler S."/>
            <person name="Tracey A."/>
            <person name="Sims Y."/>
            <person name="Howe K."/>
            <person name="Rhie A."/>
            <person name="Formenti G."/>
            <person name="Durbin R."/>
            <person name="Fedrigo O."/>
            <person name="Jarvis E.D."/>
        </authorList>
    </citation>
    <scope>NUCLEOTIDE SEQUENCE [LARGE SCALE GENOMIC DNA]</scope>
</reference>
<dbReference type="Ensembl" id="ENSELUT00000003276.3">
    <property type="protein sequence ID" value="ENSELUP00000032410.2"/>
    <property type="gene ID" value="ENSELUG00000010340.3"/>
</dbReference>
<feature type="domain" description="PDZ" evidence="12">
    <location>
        <begin position="1836"/>
        <end position="1918"/>
    </location>
</feature>
<evidence type="ECO:0000259" key="9">
    <source>
        <dbReference type="PROSITE" id="PS50055"/>
    </source>
</evidence>
<feature type="region of interest" description="Disordered" evidence="8">
    <location>
        <begin position="1230"/>
        <end position="1328"/>
    </location>
</feature>
<reference evidence="14" key="4">
    <citation type="submission" date="2025-09" db="UniProtKB">
        <authorList>
            <consortium name="Ensembl"/>
        </authorList>
    </citation>
    <scope>IDENTIFICATION</scope>
</reference>
<proteinExistence type="inferred from homology"/>
<dbReference type="CDD" id="cd06695">
    <property type="entry name" value="PDZ3_PTPN13_FRMPD2-like"/>
    <property type="match status" value="1"/>
</dbReference>
<keyword evidence="4" id="KW-0963">Cytoplasm</keyword>
<dbReference type="Gene3D" id="1.20.80.10">
    <property type="match status" value="1"/>
</dbReference>
<dbReference type="PRINTS" id="PR00700">
    <property type="entry name" value="PRTYPHPHTASE"/>
</dbReference>
<feature type="compositionally biased region" description="Polar residues" evidence="8">
    <location>
        <begin position="2092"/>
        <end position="2101"/>
    </location>
</feature>
<feature type="compositionally biased region" description="Low complexity" evidence="8">
    <location>
        <begin position="1394"/>
        <end position="1429"/>
    </location>
</feature>
<dbReference type="InterPro" id="IPR036034">
    <property type="entry name" value="PDZ_sf"/>
</dbReference>
<dbReference type="OMA" id="MEKMALT"/>
<evidence type="ECO:0000256" key="2">
    <source>
        <dbReference type="ARBA" id="ARBA00004245"/>
    </source>
</evidence>
<feature type="region of interest" description="Disordered" evidence="8">
    <location>
        <begin position="756"/>
        <end position="775"/>
    </location>
</feature>
<dbReference type="InterPro" id="IPR000387">
    <property type="entry name" value="Tyr_Pase_dom"/>
</dbReference>
<dbReference type="Pfam" id="PF00595">
    <property type="entry name" value="PDZ"/>
    <property type="match status" value="6"/>
</dbReference>
<feature type="compositionally biased region" description="Polar residues" evidence="8">
    <location>
        <begin position="1237"/>
        <end position="1256"/>
    </location>
</feature>
<dbReference type="Gene3D" id="3.10.20.90">
    <property type="entry name" value="Phosphatidylinositol 3-kinase Catalytic Subunit, Chain A, domain 1"/>
    <property type="match status" value="1"/>
</dbReference>
<dbReference type="InterPro" id="IPR029021">
    <property type="entry name" value="Prot-tyrosine_phosphatase-like"/>
</dbReference>
<dbReference type="PROSITE" id="PS50056">
    <property type="entry name" value="TYR_PHOSPHATASE_2"/>
    <property type="match status" value="1"/>
</dbReference>
<dbReference type="Pfam" id="PF16474">
    <property type="entry name" value="KIND"/>
    <property type="match status" value="1"/>
</dbReference>
<feature type="compositionally biased region" description="Pro residues" evidence="8">
    <location>
        <begin position="1512"/>
        <end position="1540"/>
    </location>
</feature>
<dbReference type="Pfam" id="PF09380">
    <property type="entry name" value="FERM_C"/>
    <property type="match status" value="1"/>
</dbReference>
<dbReference type="PRINTS" id="PR00935">
    <property type="entry name" value="BAND41"/>
</dbReference>
<dbReference type="Gene3D" id="2.30.29.30">
    <property type="entry name" value="Pleckstrin-homology domain (PH domain)/Phosphotyrosine-binding domain (PTB)"/>
    <property type="match status" value="1"/>
</dbReference>
<dbReference type="SMART" id="SM00228">
    <property type="entry name" value="PDZ"/>
    <property type="match status" value="6"/>
</dbReference>
<dbReference type="SUPFAM" id="SSF50156">
    <property type="entry name" value="PDZ domain-like"/>
    <property type="match status" value="6"/>
</dbReference>
<dbReference type="CDD" id="cd06697">
    <property type="entry name" value="PDZ5_PTPN13-like"/>
    <property type="match status" value="1"/>
</dbReference>
<dbReference type="GO" id="GO:0005634">
    <property type="term" value="C:nucleus"/>
    <property type="evidence" value="ECO:0007669"/>
    <property type="project" value="UniProtKB-SubCell"/>
</dbReference>
<feature type="domain" description="PDZ" evidence="12">
    <location>
        <begin position="1675"/>
        <end position="1759"/>
    </location>
</feature>
<dbReference type="SUPFAM" id="SSF50729">
    <property type="entry name" value="PH domain-like"/>
    <property type="match status" value="1"/>
</dbReference>
<feature type="compositionally biased region" description="Polar residues" evidence="8">
    <location>
        <begin position="1490"/>
        <end position="1505"/>
    </location>
</feature>
<feature type="compositionally biased region" description="Low complexity" evidence="8">
    <location>
        <begin position="291"/>
        <end position="303"/>
    </location>
</feature>
<dbReference type="InParanoid" id="A0A3P8ZU28"/>
<feature type="domain" description="Tyrosine specific protein phosphatases" evidence="10">
    <location>
        <begin position="2342"/>
        <end position="2414"/>
    </location>
</feature>
<evidence type="ECO:0000256" key="3">
    <source>
        <dbReference type="ARBA" id="ARBA00009649"/>
    </source>
</evidence>
<evidence type="ECO:0000256" key="5">
    <source>
        <dbReference type="ARBA" id="ARBA00022737"/>
    </source>
</evidence>
<dbReference type="CDD" id="cd14473">
    <property type="entry name" value="FERM_B-lobe"/>
    <property type="match status" value="1"/>
</dbReference>
<feature type="region of interest" description="Disordered" evidence="8">
    <location>
        <begin position="1791"/>
        <end position="1824"/>
    </location>
</feature>
<feature type="domain" description="Tyrosine-protein phosphatase" evidence="9">
    <location>
        <begin position="2170"/>
        <end position="2423"/>
    </location>
</feature>
<dbReference type="PROSITE" id="PS51377">
    <property type="entry name" value="KIND"/>
    <property type="match status" value="1"/>
</dbReference>
<dbReference type="Pfam" id="PF00373">
    <property type="entry name" value="FERM_M"/>
    <property type="match status" value="1"/>
</dbReference>
<keyword evidence="5" id="KW-0677">Repeat</keyword>
<dbReference type="InterPro" id="IPR000299">
    <property type="entry name" value="FERM_domain"/>
</dbReference>
<dbReference type="Gene3D" id="1.10.510.10">
    <property type="entry name" value="Transferase(Phosphotransferase) domain 1"/>
    <property type="match status" value="1"/>
</dbReference>
<organism evidence="14 15">
    <name type="scientific">Esox lucius</name>
    <name type="common">Northern pike</name>
    <dbReference type="NCBI Taxonomy" id="8010"/>
    <lineage>
        <taxon>Eukaryota</taxon>
        <taxon>Metazoa</taxon>
        <taxon>Chordata</taxon>
        <taxon>Craniata</taxon>
        <taxon>Vertebrata</taxon>
        <taxon>Euteleostomi</taxon>
        <taxon>Actinopterygii</taxon>
        <taxon>Neopterygii</taxon>
        <taxon>Teleostei</taxon>
        <taxon>Protacanthopterygii</taxon>
        <taxon>Esociformes</taxon>
        <taxon>Esocidae</taxon>
        <taxon>Esox</taxon>
    </lineage>
</organism>
<dbReference type="Gene3D" id="2.30.42.10">
    <property type="match status" value="6"/>
</dbReference>
<feature type="region of interest" description="Disordered" evidence="8">
    <location>
        <begin position="283"/>
        <end position="303"/>
    </location>
</feature>
<evidence type="ECO:0000259" key="12">
    <source>
        <dbReference type="PROSITE" id="PS50106"/>
    </source>
</evidence>
<dbReference type="SMART" id="SM00750">
    <property type="entry name" value="KIND"/>
    <property type="match status" value="1"/>
</dbReference>
<dbReference type="GeneTree" id="ENSGT00940000160066"/>
<feature type="domain" description="KIND" evidence="13">
    <location>
        <begin position="6"/>
        <end position="180"/>
    </location>
</feature>
<dbReference type="InterPro" id="IPR011019">
    <property type="entry name" value="KIND_dom"/>
</dbReference>
<reference evidence="14" key="3">
    <citation type="submission" date="2025-08" db="UniProtKB">
        <authorList>
            <consortium name="Ensembl"/>
        </authorList>
    </citation>
    <scope>IDENTIFICATION</scope>
</reference>
<dbReference type="PROSITE" id="PS00383">
    <property type="entry name" value="TYR_PHOSPHATASE_1"/>
    <property type="match status" value="1"/>
</dbReference>
<feature type="region of interest" description="Disordered" evidence="8">
    <location>
        <begin position="1979"/>
        <end position="2035"/>
    </location>
</feature>
<dbReference type="InterPro" id="IPR052074">
    <property type="entry name" value="NonRcpt_TyrProt_Phosphatase"/>
</dbReference>
<feature type="compositionally biased region" description="Basic and acidic residues" evidence="8">
    <location>
        <begin position="202"/>
        <end position="211"/>
    </location>
</feature>
<dbReference type="Pfam" id="PF00102">
    <property type="entry name" value="Y_phosphatase"/>
    <property type="match status" value="1"/>
</dbReference>
<feature type="domain" description="PDZ" evidence="12">
    <location>
        <begin position="1089"/>
        <end position="1177"/>
    </location>
</feature>
<dbReference type="InterPro" id="IPR016130">
    <property type="entry name" value="Tyr_Pase_AS"/>
</dbReference>
<comment type="similarity">
    <text evidence="3">Belongs to the protein-tyrosine phosphatase family. Non-receptor class subfamily.</text>
</comment>
<dbReference type="InterPro" id="IPR000242">
    <property type="entry name" value="PTP_cat"/>
</dbReference>
<keyword evidence="6" id="KW-0206">Cytoskeleton</keyword>
<dbReference type="SUPFAM" id="SSF52799">
    <property type="entry name" value="(Phosphotyrosine protein) phosphatases II"/>
    <property type="match status" value="1"/>
</dbReference>
<dbReference type="InterPro" id="IPR019748">
    <property type="entry name" value="FERM_central"/>
</dbReference>
<feature type="region of interest" description="Disordered" evidence="8">
    <location>
        <begin position="721"/>
        <end position="740"/>
    </location>
</feature>
<dbReference type="SMART" id="SM00404">
    <property type="entry name" value="PTPc_motif"/>
    <property type="match status" value="1"/>
</dbReference>
<evidence type="ECO:0000313" key="15">
    <source>
        <dbReference type="Proteomes" id="UP000265140"/>
    </source>
</evidence>
<dbReference type="PROSITE" id="PS50055">
    <property type="entry name" value="TYR_PHOSPHATASE_PTP"/>
    <property type="match status" value="1"/>
</dbReference>
<keyword evidence="7" id="KW-0539">Nucleus</keyword>
<dbReference type="PANTHER" id="PTHR46900">
    <property type="entry name" value="TYROSINE-PROTEIN PHOSPHATASE NON-RECEPTOR TYPE 13"/>
    <property type="match status" value="1"/>
</dbReference>
<feature type="compositionally biased region" description="Low complexity" evidence="8">
    <location>
        <begin position="1444"/>
        <end position="1453"/>
    </location>
</feature>
<evidence type="ECO:0000259" key="10">
    <source>
        <dbReference type="PROSITE" id="PS50056"/>
    </source>
</evidence>
<dbReference type="InterPro" id="IPR018980">
    <property type="entry name" value="FERM_PH-like_C"/>
</dbReference>
<dbReference type="CDD" id="cd23060">
    <property type="entry name" value="PDZ5_DrPTPN13-like"/>
    <property type="match status" value="1"/>
</dbReference>
<evidence type="ECO:0000259" key="13">
    <source>
        <dbReference type="PROSITE" id="PS51377"/>
    </source>
</evidence>
<dbReference type="InterPro" id="IPR035963">
    <property type="entry name" value="FERM_2"/>
</dbReference>
<evidence type="ECO:0000256" key="6">
    <source>
        <dbReference type="ARBA" id="ARBA00023212"/>
    </source>
</evidence>
<evidence type="ECO:0000256" key="4">
    <source>
        <dbReference type="ARBA" id="ARBA00022490"/>
    </source>
</evidence>
<dbReference type="InterPro" id="IPR003595">
    <property type="entry name" value="Tyr_Pase_cat"/>
</dbReference>
<feature type="domain" description="PDZ" evidence="12">
    <location>
        <begin position="1580"/>
        <end position="1661"/>
    </location>
</feature>
<evidence type="ECO:0000259" key="11">
    <source>
        <dbReference type="PROSITE" id="PS50057"/>
    </source>
</evidence>
<feature type="compositionally biased region" description="Polar residues" evidence="8">
    <location>
        <begin position="1989"/>
        <end position="2000"/>
    </location>
</feature>
<dbReference type="InterPro" id="IPR011993">
    <property type="entry name" value="PH-like_dom_sf"/>
</dbReference>
<dbReference type="CDD" id="cd06792">
    <property type="entry name" value="PDZ2-PTPN13_FRMPD2-like"/>
    <property type="match status" value="1"/>
</dbReference>
<dbReference type="PROSITE" id="PS50057">
    <property type="entry name" value="FERM_3"/>
    <property type="match status" value="1"/>
</dbReference>
<dbReference type="Proteomes" id="UP000265140">
    <property type="component" value="Chromosome 6"/>
</dbReference>
<feature type="compositionally biased region" description="Low complexity" evidence="8">
    <location>
        <begin position="1290"/>
        <end position="1303"/>
    </location>
</feature>
<evidence type="ECO:0000256" key="7">
    <source>
        <dbReference type="ARBA" id="ARBA00023242"/>
    </source>
</evidence>
<dbReference type="PROSITE" id="PS50106">
    <property type="entry name" value="PDZ"/>
    <property type="match status" value="6"/>
</dbReference>
<feature type="domain" description="FERM" evidence="11">
    <location>
        <begin position="345"/>
        <end position="641"/>
    </location>
</feature>
<name>A0A3P8ZU28_ESOLU</name>
<feature type="compositionally biased region" description="Acidic residues" evidence="8">
    <location>
        <begin position="2102"/>
        <end position="2113"/>
    </location>
</feature>
<evidence type="ECO:0000313" key="14">
    <source>
        <dbReference type="Ensembl" id="ENSELUP00000032410.2"/>
    </source>
</evidence>
<dbReference type="SMART" id="SM01196">
    <property type="entry name" value="FERM_C"/>
    <property type="match status" value="1"/>
</dbReference>
<sequence length="2466" mass="273436">MSSTFVTLAEVLESRGGPLLEDEVWSLLLGTAESLVDISYKGHNSMCSIISPASLLLSATGTLAFKNCALSDEACTFTAPEMLQGRASSTKPAMEKMLVYSLGMTLYWSVDYHLPQNQPVQLSDHLNSLLLSMCEDLAHRRVNLNSILESCESQHKASRLPPPNRVIQQLVEDVFHEAVDHGSVAEPFAPLSGRSQMIRERLHGKQDRYPDYSEGSGAGAEGRRYSTESDNKSGSVPHKPWRQKHRSSLSPAYPSNIDRLSRGLRHRDSSSSWLCQAPYGGISSKGAPQTSSPSITFSDSSASLSQRKAQPLGPEFIRMADEPQIILELPGSIVSKKGRSCSSQREVSVVMPSGQSVLVRCDIKSRGRDVFDMVVAHANLVEHFYFGLAFLDDDEYFFLDHETKISKVAPDSWKKVVSTPFLIFLRVKFFVNDISFILHRLTRHQYYLQLRKDIIEDRLYCNEETGMFLAALSLQAELGDYMPQLYGRNYYQPEQYVSKRMLEKMALPTLKEELPRLHANNAQMLPEEAEMEYLKIAQQLPEYGMVFHRVGREKKPVVRELVLGVCATGIMVYELKNNLRTVTRRFLWRETDTISANRRKLTIECGGPSGKKHSFVAESSKIAQYLLTICSAQHKFHSEMTSRQHNHSVAQDENIEKYQSISRRRDSCRKRLSCSEAMLNSVGSLNNPGLGESLSKSCDDITAKVEARLKQQRELREVNRNLPEPCPLPEMREQQPWSTPETIPRRMSKALLQKQDSEALSEAPSTTSMRVYTPTRGSPKREIICLVLKKDPKLGFGFVIVGEDNTGKLDLGIFIASIVPDGPADRDGRIRPGGRLISLNKISLEGVTFTDAAAILQSSPDEVELIVSQPKYSLRDSKTSLTPSSLSLMFESPTTFNGTEFRPAVEELEEALVLSNMATPKQGKRLHIPVVRILDTQEVRSRSASICSLKAVQQLVVELKKVNGSLGISVAGGMNTCVRFGGIYIKSLVPGGAAEQDGRVQIGDRLLEVDGTNLRGVTHTDAVECLKKTGEVVRLLLEREPQVVEAGVDRPRSASHSQSGSLRRDSSMEMTLSGKSKDYSFVTDDNTLEVQLKKSLCGLGFSFYISELNSGSDEGSSVVRIKTLFRGQPAQESQLIREGDVILAVNGQRLTGLSYQRVLFLLRGAPSEVNLTLCRPDPWVLSQLDADTLVPFQSSTREVRSKSLDIRLKEDYNELLKLQPHQIHQYDPENQVHKGSTEPTQAQDQDPRQASQTDNSTKLHRGLATQQSQEGPDDEMDTAENQAPSPSPTPSSATSPISLTSRSDPGDREELSVVEEVSEEINSPTYVSSPGPIYTSGIREEADGSLTYCLSGDGMSILADKDYMTISSTLDSPFSLTSCAPEVKSSSASRVPCTTFSSPSLPPNSSQSTSVQQTLSQPSPPTSLSSRLSDLNVSRSAHPPQPLPSMASPPSLSNHASRTSDRQRGIPSIGKHVTSDPQGRVTSERKRSITFKTTNTSNVTRSVIQYHSEPPDVLPPSQPPPTYQPSPLAPQPSLSPPIQPAPLALTKPTWRQATEGEEDEDENEDDEDPRKGMMKEFEMCVVLNKPWSGSFGFTITRSKMDDCYYIQDILDNPARSDGRLRPGDRLVMVNSQNVTNVTDEVAMSILRSSPRRLSMILGRAVTNLIAPPSPDTLPDIILHKTPTGQLGIKLTGGIGSRWQGIYCQEVVPGSPAFEEGSIEPNDRILYICGRCTMGMTLEDAVKACENAPRKVKLKATRDDQPVTPKTHSAKWNGLSDLREWKKDKERKYFTHFEEPTSPEAKTPPEQSSAGKDVPETTGKFKPRLSVSSDQESCILQIDVCKPEGGGLGFALIGGHNGSALRVKEICAGGVAQQDGRLRVGDILLEVNGIIVSGLSHSKVVDILRNAEGNIQLTICRDIIPQASTAPCTDTAFSMASCPGSYMTSCPGVNMAPCPGANVTLCPRSNMASPPVSNVDVFTEPCEGNDVEPVSNQTACSSDPQPESLPPEVTSDLLPDTDKDDIPLSPHRLATPHGRSHRLRALTEEEMAMLESCDSSPTHEGCCLPSKTVNDLFHDASGRNQNSVTTFEETLTGCKNSQSDGWSSEDEDEDDETFEANGQENISPFSGTQIVSEEELANLAIISPAKPSQYSGSRVEALIKILQHQLDQHELIREFIALEHMKPSDNCLVGKAPENREKNRYRDILPYDKTRVPLGDAQDYINASYIRMEVGTEEFIYISCQGPLPSTLADFWQMVWENRSDVIAMMTQEMERGRVKCHRYWPEIASSPLDTGRFQLSIENQQFLEYFHIKIIRMVEKESGESHHVRHLKFTRWPDHGVPQSSEQLVRFIRYLRAVHHKGPVTVHCSAGIGRTGVLICTDVILSLIESDLPINVSSIVREMRLQRYGMIQTKEQYLFCYRVWLEVLHGILQLQGNQWQHESPRELNMSPRELTNRWQPDSPVEDNQLV</sequence>
<dbReference type="InterPro" id="IPR001478">
    <property type="entry name" value="PDZ"/>
</dbReference>
<feature type="domain" description="PDZ" evidence="12">
    <location>
        <begin position="785"/>
        <end position="871"/>
    </location>
</feature>
<dbReference type="PANTHER" id="PTHR46900:SF4">
    <property type="entry name" value="FERM AND PDZ DOMAIN CONTAINING 2"/>
    <property type="match status" value="1"/>
</dbReference>
<dbReference type="Gene3D" id="3.90.190.10">
    <property type="entry name" value="Protein tyrosine phosphatase superfamily"/>
    <property type="match status" value="1"/>
</dbReference>
<dbReference type="Bgee" id="ENSELUG00000010340">
    <property type="expression patterns" value="Expressed in ovary and 5 other cell types or tissues"/>
</dbReference>
<dbReference type="GO" id="GO:0004725">
    <property type="term" value="F:protein tyrosine phosphatase activity"/>
    <property type="evidence" value="ECO:0007669"/>
    <property type="project" value="InterPro"/>
</dbReference>
<feature type="domain" description="PDZ" evidence="12">
    <location>
        <begin position="956"/>
        <end position="1041"/>
    </location>
</feature>
<feature type="region of interest" description="Disordered" evidence="8">
    <location>
        <begin position="202"/>
        <end position="258"/>
    </location>
</feature>
<accession>A0A3P8ZU28</accession>
<evidence type="ECO:0000256" key="1">
    <source>
        <dbReference type="ARBA" id="ARBA00004123"/>
    </source>
</evidence>
<dbReference type="GO" id="GO:0005856">
    <property type="term" value="C:cytoskeleton"/>
    <property type="evidence" value="ECO:0007669"/>
    <property type="project" value="UniProtKB-SubCell"/>
</dbReference>
<feature type="region of interest" description="Disordered" evidence="8">
    <location>
        <begin position="2092"/>
        <end position="2123"/>
    </location>
</feature>
<dbReference type="SUPFAM" id="SSF47031">
    <property type="entry name" value="Second domain of FERM"/>
    <property type="match status" value="1"/>
</dbReference>
<reference evidence="15" key="1">
    <citation type="journal article" date="2014" name="PLoS ONE">
        <title>The genome and linkage map of the northern pike (Esox lucius): conserved synteny revealed between the salmonid sister group and the Neoteleostei.</title>
        <authorList>
            <person name="Rondeau E.B."/>
            <person name="Minkley D.R."/>
            <person name="Leong J.S."/>
            <person name="Messmer A.M."/>
            <person name="Jantzen J.R."/>
            <person name="von Schalburg K.R."/>
            <person name="Lemon C."/>
            <person name="Bird N.H."/>
            <person name="Koop B.F."/>
        </authorList>
    </citation>
    <scope>NUCLEOTIDE SEQUENCE</scope>
</reference>
<feature type="compositionally biased region" description="Acidic residues" evidence="8">
    <location>
        <begin position="1555"/>
        <end position="1567"/>
    </location>
</feature>